<comment type="caution">
    <text evidence="2">The sequence shown here is derived from an EMBL/GenBank/DDBJ whole genome shotgun (WGS) entry which is preliminary data.</text>
</comment>
<dbReference type="AlphaFoldDB" id="X1REB5"/>
<sequence>MVTAVRPSQGGFLRPFGTAWFIIEFLKGNGPEDSTRIDPAEGAPMTDIHGEYKSALHRAHASDAAVRDEEERARREKRPISPERIEAMAEFYLARIPYKELKMRHHSFVSYFGMLKRLGWVEAVKEEPSGPQEYHPNFQPRRYYRLTDSGKAATMPELSDPITTLYNYPREIRSAKRYYYTKKM</sequence>
<name>X1REB5_9ZZZZ</name>
<organism evidence="2">
    <name type="scientific">marine sediment metagenome</name>
    <dbReference type="NCBI Taxonomy" id="412755"/>
    <lineage>
        <taxon>unclassified sequences</taxon>
        <taxon>metagenomes</taxon>
        <taxon>ecological metagenomes</taxon>
    </lineage>
</organism>
<dbReference type="EMBL" id="BARW01009325">
    <property type="protein sequence ID" value="GAI79062.1"/>
    <property type="molecule type" value="Genomic_DNA"/>
</dbReference>
<proteinExistence type="predicted"/>
<protein>
    <submittedName>
        <fullName evidence="2">Uncharacterized protein</fullName>
    </submittedName>
</protein>
<evidence type="ECO:0000256" key="1">
    <source>
        <dbReference type="SAM" id="MobiDB-lite"/>
    </source>
</evidence>
<evidence type="ECO:0000313" key="2">
    <source>
        <dbReference type="EMBL" id="GAI79062.1"/>
    </source>
</evidence>
<feature type="compositionally biased region" description="Basic and acidic residues" evidence="1">
    <location>
        <begin position="65"/>
        <end position="79"/>
    </location>
</feature>
<reference evidence="2" key="1">
    <citation type="journal article" date="2014" name="Front. Microbiol.">
        <title>High frequency of phylogenetically diverse reductive dehalogenase-homologous genes in deep subseafloor sedimentary metagenomes.</title>
        <authorList>
            <person name="Kawai M."/>
            <person name="Futagami T."/>
            <person name="Toyoda A."/>
            <person name="Takaki Y."/>
            <person name="Nishi S."/>
            <person name="Hori S."/>
            <person name="Arai W."/>
            <person name="Tsubouchi T."/>
            <person name="Morono Y."/>
            <person name="Uchiyama I."/>
            <person name="Ito T."/>
            <person name="Fujiyama A."/>
            <person name="Inagaki F."/>
            <person name="Takami H."/>
        </authorList>
    </citation>
    <scope>NUCLEOTIDE SEQUENCE</scope>
    <source>
        <strain evidence="2">Expedition CK06-06</strain>
    </source>
</reference>
<gene>
    <name evidence="2" type="ORF">S12H4_18796</name>
</gene>
<accession>X1REB5</accession>
<feature type="region of interest" description="Disordered" evidence="1">
    <location>
        <begin position="59"/>
        <end position="79"/>
    </location>
</feature>